<evidence type="ECO:0000313" key="6">
    <source>
        <dbReference type="EMBL" id="PVX56519.1"/>
    </source>
</evidence>
<dbReference type="InterPro" id="IPR040255">
    <property type="entry name" value="Non-specific_endonuclease"/>
</dbReference>
<dbReference type="GO" id="GO:0046872">
    <property type="term" value="F:metal ion binding"/>
    <property type="evidence" value="ECO:0007669"/>
    <property type="project" value="UniProtKB-KW"/>
</dbReference>
<dbReference type="SUPFAM" id="SSF54060">
    <property type="entry name" value="His-Me finger endonucleases"/>
    <property type="match status" value="1"/>
</dbReference>
<keyword evidence="2" id="KW-0479">Metal-binding</keyword>
<keyword evidence="3" id="KW-0732">Signal</keyword>
<evidence type="ECO:0000256" key="2">
    <source>
        <dbReference type="PIRSR" id="PIRSR640255-2"/>
    </source>
</evidence>
<feature type="signal peptide" evidence="3">
    <location>
        <begin position="1"/>
        <end position="17"/>
    </location>
</feature>
<feature type="binding site" evidence="2">
    <location>
        <position position="173"/>
    </location>
    <ligand>
        <name>Mg(2+)</name>
        <dbReference type="ChEBI" id="CHEBI:18420"/>
        <note>catalytic</note>
    </ligand>
</feature>
<feature type="active site" description="Proton acceptor" evidence="1">
    <location>
        <position position="142"/>
    </location>
</feature>
<proteinExistence type="predicted"/>
<feature type="domain" description="DNA/RNA non-specific endonuclease/pyrophosphatase/phosphodiesterase" evidence="5">
    <location>
        <begin position="73"/>
        <end position="284"/>
    </location>
</feature>
<keyword evidence="6" id="KW-0255">Endonuclease</keyword>
<dbReference type="PANTHER" id="PTHR13966:SF5">
    <property type="entry name" value="ENDONUCLEASE G, MITOCHONDRIAL"/>
    <property type="match status" value="1"/>
</dbReference>
<dbReference type="RefSeq" id="WP_116616198.1">
    <property type="nucleotide sequence ID" value="NZ_CAMQYP010000121.1"/>
</dbReference>
<organism evidence="6 7">
    <name type="scientific">Hallella colorans</name>
    <dbReference type="NCBI Taxonomy" id="1703337"/>
    <lineage>
        <taxon>Bacteria</taxon>
        <taxon>Pseudomonadati</taxon>
        <taxon>Bacteroidota</taxon>
        <taxon>Bacteroidia</taxon>
        <taxon>Bacteroidales</taxon>
        <taxon>Prevotellaceae</taxon>
        <taxon>Hallella</taxon>
    </lineage>
</organism>
<dbReference type="GO" id="GO:0016787">
    <property type="term" value="F:hydrolase activity"/>
    <property type="evidence" value="ECO:0007669"/>
    <property type="project" value="InterPro"/>
</dbReference>
<dbReference type="InterPro" id="IPR020821">
    <property type="entry name" value="ENPP1-3/EXOG-like_nuc-like"/>
</dbReference>
<comment type="caution">
    <text evidence="6">The sequence shown here is derived from an EMBL/GenBank/DDBJ whole genome shotgun (WGS) entry which is preliminary data.</text>
</comment>
<feature type="chain" id="PRO_5015674985" evidence="3">
    <location>
        <begin position="18"/>
        <end position="301"/>
    </location>
</feature>
<keyword evidence="6" id="KW-0540">Nuclease</keyword>
<evidence type="ECO:0000256" key="3">
    <source>
        <dbReference type="SAM" id="SignalP"/>
    </source>
</evidence>
<evidence type="ECO:0000259" key="4">
    <source>
        <dbReference type="SMART" id="SM00477"/>
    </source>
</evidence>
<protein>
    <submittedName>
        <fullName evidence="6">Endonuclease G</fullName>
    </submittedName>
</protein>
<feature type="domain" description="ENPP1-3/EXOG-like endonuclease/phosphodiesterase" evidence="4">
    <location>
        <begin position="74"/>
        <end position="284"/>
    </location>
</feature>
<dbReference type="AlphaFoldDB" id="A0A2U0UFX1"/>
<dbReference type="InterPro" id="IPR044929">
    <property type="entry name" value="DNA/RNA_non-sp_Endonuclease_sf"/>
</dbReference>
<sequence length="301" mass="34457">MKLTPLLILCALPLCFACGDDIDIVRPDKPDKPAITSDNVNANPTYNKAYTRLEMPRLRQGNDTILVHRTSGNTVNYITEWDIDKKSQRWSCYVMNRALAQQNVTRYYSEDNQYPRDPLIPLSMQWAEDPYWYNGKKLDHGHICPSADRLSSFDMNYQTFFLTNMQPQFNVFNTGLWAKLEKKVRIIASTCDTLYVCKGGTIDEGKYGGYNKVYSRLGNGLIMPRYFFMALLRLNNGRYNAIGIWTDQIANAHDSGQRMAQYAISIDELEKRTGIDFFCNLPDAVEDKVEKAFGSAVSWGL</sequence>
<dbReference type="Gene3D" id="3.40.570.10">
    <property type="entry name" value="Extracellular Endonuclease, subunit A"/>
    <property type="match status" value="1"/>
</dbReference>
<dbReference type="SMART" id="SM00477">
    <property type="entry name" value="NUC"/>
    <property type="match status" value="1"/>
</dbReference>
<evidence type="ECO:0000313" key="7">
    <source>
        <dbReference type="Proteomes" id="UP000245870"/>
    </source>
</evidence>
<name>A0A2U0UFX1_9BACT</name>
<dbReference type="GO" id="GO:0003676">
    <property type="term" value="F:nucleic acid binding"/>
    <property type="evidence" value="ECO:0007669"/>
    <property type="project" value="InterPro"/>
</dbReference>
<keyword evidence="7" id="KW-1185">Reference proteome</keyword>
<keyword evidence="6" id="KW-0378">Hydrolase</keyword>
<reference evidence="6 7" key="1">
    <citation type="submission" date="2018-05" db="EMBL/GenBank/DDBJ databases">
        <title>Genomic Encyclopedia of Type Strains, Phase IV (KMG-IV): sequencing the most valuable type-strain genomes for metagenomic binning, comparative biology and taxonomic classification.</title>
        <authorList>
            <person name="Goeker M."/>
        </authorList>
    </citation>
    <scope>NUCLEOTIDE SEQUENCE [LARGE SCALE GENOMIC DNA]</scope>
    <source>
        <strain evidence="6 7">DSM 100333</strain>
    </source>
</reference>
<evidence type="ECO:0000259" key="5">
    <source>
        <dbReference type="SMART" id="SM00892"/>
    </source>
</evidence>
<dbReference type="GO" id="GO:0004519">
    <property type="term" value="F:endonuclease activity"/>
    <property type="evidence" value="ECO:0007669"/>
    <property type="project" value="UniProtKB-KW"/>
</dbReference>
<dbReference type="OrthoDB" id="9811262at2"/>
<dbReference type="Pfam" id="PF01223">
    <property type="entry name" value="Endonuclease_NS"/>
    <property type="match status" value="1"/>
</dbReference>
<dbReference type="SMART" id="SM00892">
    <property type="entry name" value="Endonuclease_NS"/>
    <property type="match status" value="1"/>
</dbReference>
<accession>A0A2U0UFX1</accession>
<dbReference type="InterPro" id="IPR001604">
    <property type="entry name" value="Endo_G_ENPP1-like_dom"/>
</dbReference>
<evidence type="ECO:0000256" key="1">
    <source>
        <dbReference type="PIRSR" id="PIRSR640255-1"/>
    </source>
</evidence>
<gene>
    <name evidence="6" type="ORF">C7379_10691</name>
</gene>
<dbReference type="InterPro" id="IPR044925">
    <property type="entry name" value="His-Me_finger_sf"/>
</dbReference>
<dbReference type="PANTHER" id="PTHR13966">
    <property type="entry name" value="ENDONUCLEASE RELATED"/>
    <property type="match status" value="1"/>
</dbReference>
<dbReference type="EMBL" id="QENY01000006">
    <property type="protein sequence ID" value="PVX56519.1"/>
    <property type="molecule type" value="Genomic_DNA"/>
</dbReference>
<dbReference type="Proteomes" id="UP000245870">
    <property type="component" value="Unassembled WGS sequence"/>
</dbReference>